<evidence type="ECO:0000259" key="9">
    <source>
        <dbReference type="PROSITE" id="PS51755"/>
    </source>
</evidence>
<keyword evidence="5" id="KW-0804">Transcription</keyword>
<dbReference type="Pfam" id="PF00486">
    <property type="entry name" value="Trans_reg_C"/>
    <property type="match status" value="1"/>
</dbReference>
<keyword evidence="2" id="KW-0902">Two-component regulatory system</keyword>
<evidence type="ECO:0000313" key="10">
    <source>
        <dbReference type="EMBL" id="KPH85122.1"/>
    </source>
</evidence>
<dbReference type="EMBL" id="JUFX02000258">
    <property type="protein sequence ID" value="KPH85122.1"/>
    <property type="molecule type" value="Genomic_DNA"/>
</dbReference>
<dbReference type="AlphaFoldDB" id="A0A0N1F8K0"/>
<organism evidence="10 11">
    <name type="scientific">Komagataeibacter intermedius AF2</name>
    <dbReference type="NCBI Taxonomy" id="1458464"/>
    <lineage>
        <taxon>Bacteria</taxon>
        <taxon>Pseudomonadati</taxon>
        <taxon>Pseudomonadota</taxon>
        <taxon>Alphaproteobacteria</taxon>
        <taxon>Acetobacterales</taxon>
        <taxon>Acetobacteraceae</taxon>
        <taxon>Komagataeibacter</taxon>
    </lineage>
</organism>
<proteinExistence type="predicted"/>
<evidence type="ECO:0000256" key="7">
    <source>
        <dbReference type="PROSITE-ProRule" id="PRU01091"/>
    </source>
</evidence>
<dbReference type="GO" id="GO:0005829">
    <property type="term" value="C:cytosol"/>
    <property type="evidence" value="ECO:0007669"/>
    <property type="project" value="TreeGrafter"/>
</dbReference>
<feature type="domain" description="OmpR/PhoB-type" evidence="9">
    <location>
        <begin position="124"/>
        <end position="222"/>
    </location>
</feature>
<feature type="DNA-binding region" description="OmpR/PhoB-type" evidence="7">
    <location>
        <begin position="124"/>
        <end position="222"/>
    </location>
</feature>
<sequence length="265" mass="29202">MRILLVEPVARKAQETTWHMEKAGFTVDHVNTGHDALGMLKAYNYDLAVMDMRLPDVDGYEVIRVSRAARVPTPVMVLSEERAATAKVKAFSIGADDYVTRPYESMELTARMQAVIRRSKGYSEPTLRAGELELSLDSREVTVHGQNVHLTGKEYMILELLLLRKGMVLTKDAFLNHLYGGMDEPEMKIIDVFICKLRKKLQAAGAGQLISTVWGQGYVLRDEGGAGSHAPTAAIHDACGGFLTCGCVADVRPALKKPRNTGKIE</sequence>
<feature type="modified residue" description="4-aspartylphosphate" evidence="6">
    <location>
        <position position="51"/>
    </location>
</feature>
<evidence type="ECO:0000256" key="2">
    <source>
        <dbReference type="ARBA" id="ARBA00023012"/>
    </source>
</evidence>
<evidence type="ECO:0000256" key="1">
    <source>
        <dbReference type="ARBA" id="ARBA00022553"/>
    </source>
</evidence>
<evidence type="ECO:0000313" key="11">
    <source>
        <dbReference type="Proteomes" id="UP000031553"/>
    </source>
</evidence>
<dbReference type="PANTHER" id="PTHR48111:SF22">
    <property type="entry name" value="REGULATOR OF RPOS"/>
    <property type="match status" value="1"/>
</dbReference>
<name>A0A0N1F8K0_9PROT</name>
<dbReference type="GO" id="GO:0006355">
    <property type="term" value="P:regulation of DNA-templated transcription"/>
    <property type="evidence" value="ECO:0007669"/>
    <property type="project" value="InterPro"/>
</dbReference>
<dbReference type="Gene3D" id="1.10.10.10">
    <property type="entry name" value="Winged helix-like DNA-binding domain superfamily/Winged helix DNA-binding domain"/>
    <property type="match status" value="1"/>
</dbReference>
<dbReference type="Proteomes" id="UP000031553">
    <property type="component" value="Unassembled WGS sequence"/>
</dbReference>
<dbReference type="InterPro" id="IPR011006">
    <property type="entry name" value="CheY-like_superfamily"/>
</dbReference>
<evidence type="ECO:0000259" key="8">
    <source>
        <dbReference type="PROSITE" id="PS50110"/>
    </source>
</evidence>
<dbReference type="SMART" id="SM00448">
    <property type="entry name" value="REC"/>
    <property type="match status" value="1"/>
</dbReference>
<feature type="domain" description="Response regulatory" evidence="8">
    <location>
        <begin position="2"/>
        <end position="116"/>
    </location>
</feature>
<dbReference type="GO" id="GO:0032993">
    <property type="term" value="C:protein-DNA complex"/>
    <property type="evidence" value="ECO:0007669"/>
    <property type="project" value="TreeGrafter"/>
</dbReference>
<dbReference type="CDD" id="cd00383">
    <property type="entry name" value="trans_reg_C"/>
    <property type="match status" value="1"/>
</dbReference>
<dbReference type="PROSITE" id="PS51755">
    <property type="entry name" value="OMPR_PHOB"/>
    <property type="match status" value="1"/>
</dbReference>
<keyword evidence="1 6" id="KW-0597">Phosphoprotein</keyword>
<dbReference type="GO" id="GO:0000976">
    <property type="term" value="F:transcription cis-regulatory region binding"/>
    <property type="evidence" value="ECO:0007669"/>
    <property type="project" value="TreeGrafter"/>
</dbReference>
<dbReference type="SMART" id="SM00862">
    <property type="entry name" value="Trans_reg_C"/>
    <property type="match status" value="1"/>
</dbReference>
<dbReference type="InterPro" id="IPR036388">
    <property type="entry name" value="WH-like_DNA-bd_sf"/>
</dbReference>
<evidence type="ECO:0000256" key="6">
    <source>
        <dbReference type="PROSITE-ProRule" id="PRU00169"/>
    </source>
</evidence>
<dbReference type="PROSITE" id="PS50110">
    <property type="entry name" value="RESPONSE_REGULATORY"/>
    <property type="match status" value="1"/>
</dbReference>
<dbReference type="PANTHER" id="PTHR48111">
    <property type="entry name" value="REGULATOR OF RPOS"/>
    <property type="match status" value="1"/>
</dbReference>
<dbReference type="FunFam" id="1.10.10.10:FF:000052">
    <property type="entry name" value="Cell cycle response regulator"/>
    <property type="match status" value="1"/>
</dbReference>
<accession>A0A0N1F8K0</accession>
<dbReference type="Gene3D" id="6.10.250.690">
    <property type="match status" value="1"/>
</dbReference>
<dbReference type="GO" id="GO:0000156">
    <property type="term" value="F:phosphorelay response regulator activity"/>
    <property type="evidence" value="ECO:0007669"/>
    <property type="project" value="TreeGrafter"/>
</dbReference>
<dbReference type="SUPFAM" id="SSF52172">
    <property type="entry name" value="CheY-like"/>
    <property type="match status" value="1"/>
</dbReference>
<keyword evidence="4 7" id="KW-0238">DNA-binding</keyword>
<dbReference type="InterPro" id="IPR001867">
    <property type="entry name" value="OmpR/PhoB-type_DNA-bd"/>
</dbReference>
<gene>
    <name evidence="10" type="ORF">GLUCOINTEAF2_0201277</name>
</gene>
<dbReference type="Pfam" id="PF00072">
    <property type="entry name" value="Response_reg"/>
    <property type="match status" value="1"/>
</dbReference>
<dbReference type="RefSeq" id="WP_242407836.1">
    <property type="nucleotide sequence ID" value="NZ_JUFX02000258.1"/>
</dbReference>
<evidence type="ECO:0000256" key="5">
    <source>
        <dbReference type="ARBA" id="ARBA00023163"/>
    </source>
</evidence>
<keyword evidence="3" id="KW-0805">Transcription regulation</keyword>
<comment type="caution">
    <text evidence="10">The sequence shown here is derived from an EMBL/GenBank/DDBJ whole genome shotgun (WGS) entry which is preliminary data.</text>
</comment>
<dbReference type="InterPro" id="IPR001789">
    <property type="entry name" value="Sig_transdc_resp-reg_receiver"/>
</dbReference>
<dbReference type="Gene3D" id="3.40.50.2300">
    <property type="match status" value="1"/>
</dbReference>
<reference evidence="10 11" key="1">
    <citation type="submission" date="2015-07" db="EMBL/GenBank/DDBJ databases">
        <title>Draft Genome Sequence of Komagataeibacter intermedius Strain AF2, Isolated from Kombucha Tea.</title>
        <authorList>
            <person name="Santos R.A."/>
            <person name="Berretta A.A."/>
            <person name="Barud H.S."/>
            <person name="Ribeiro S.J."/>
            <person name="Gonzalez-Garcia L.N."/>
            <person name="Zucchi T.D."/>
            <person name="Goldman G.H."/>
            <person name="Riano-Pachon D.M."/>
        </authorList>
    </citation>
    <scope>NUCLEOTIDE SEQUENCE [LARGE SCALE GENOMIC DNA]</scope>
    <source>
        <strain evidence="10 11">AF2</strain>
    </source>
</reference>
<dbReference type="InterPro" id="IPR039420">
    <property type="entry name" value="WalR-like"/>
</dbReference>
<evidence type="ECO:0000256" key="3">
    <source>
        <dbReference type="ARBA" id="ARBA00023015"/>
    </source>
</evidence>
<protein>
    <submittedName>
        <fullName evidence="10">Regulator</fullName>
    </submittedName>
</protein>
<evidence type="ECO:0000256" key="4">
    <source>
        <dbReference type="ARBA" id="ARBA00023125"/>
    </source>
</evidence>